<evidence type="ECO:0000313" key="1">
    <source>
        <dbReference type="EMBL" id="GEL24713.1"/>
    </source>
</evidence>
<proteinExistence type="predicted"/>
<organism evidence="1 2">
    <name type="scientific">Pseudonocardia sulfidoxydans NBRC 16205</name>
    <dbReference type="NCBI Taxonomy" id="1223511"/>
    <lineage>
        <taxon>Bacteria</taxon>
        <taxon>Bacillati</taxon>
        <taxon>Actinomycetota</taxon>
        <taxon>Actinomycetes</taxon>
        <taxon>Pseudonocardiales</taxon>
        <taxon>Pseudonocardiaceae</taxon>
        <taxon>Pseudonocardia</taxon>
    </lineage>
</organism>
<name>A0A511DKB6_9PSEU</name>
<comment type="caution">
    <text evidence="1">The sequence shown here is derived from an EMBL/GenBank/DDBJ whole genome shotgun (WGS) entry which is preliminary data.</text>
</comment>
<dbReference type="EMBL" id="BJVJ01000038">
    <property type="protein sequence ID" value="GEL24713.1"/>
    <property type="molecule type" value="Genomic_DNA"/>
</dbReference>
<protein>
    <submittedName>
        <fullName evidence="1">Uncharacterized protein</fullName>
    </submittedName>
</protein>
<accession>A0A511DKB6</accession>
<sequence>MNATVTPINGRDRAVLRAVAAGRAEFSPAGGGLVVDGLQLSDQFAGLRLTTAGLILDRPGPAALTPTGVAVLAAA</sequence>
<gene>
    <name evidence="1" type="ORF">PSU4_36670</name>
</gene>
<dbReference type="AlphaFoldDB" id="A0A511DKB6"/>
<evidence type="ECO:0000313" key="2">
    <source>
        <dbReference type="Proteomes" id="UP000321685"/>
    </source>
</evidence>
<dbReference type="RefSeq" id="WP_186817036.1">
    <property type="nucleotide sequence ID" value="NZ_BJVJ01000038.1"/>
</dbReference>
<reference evidence="1 2" key="1">
    <citation type="submission" date="2019-07" db="EMBL/GenBank/DDBJ databases">
        <title>Whole genome shotgun sequence of Pseudonocardia sulfidoxydans NBRC 16205.</title>
        <authorList>
            <person name="Hosoyama A."/>
            <person name="Uohara A."/>
            <person name="Ohji S."/>
            <person name="Ichikawa N."/>
        </authorList>
    </citation>
    <scope>NUCLEOTIDE SEQUENCE [LARGE SCALE GENOMIC DNA]</scope>
    <source>
        <strain evidence="1 2">NBRC 16205</strain>
    </source>
</reference>
<keyword evidence="2" id="KW-1185">Reference proteome</keyword>
<dbReference type="Proteomes" id="UP000321685">
    <property type="component" value="Unassembled WGS sequence"/>
</dbReference>